<name>A0AAI9K3X5_9FIRM</name>
<evidence type="ECO:0000313" key="3">
    <source>
        <dbReference type="Proteomes" id="UP000660047"/>
    </source>
</evidence>
<dbReference type="InterPro" id="IPR011006">
    <property type="entry name" value="CheY-like_superfamily"/>
</dbReference>
<dbReference type="PANTHER" id="PTHR37299">
    <property type="entry name" value="TRANSCRIPTIONAL REGULATOR-RELATED"/>
    <property type="match status" value="1"/>
</dbReference>
<reference evidence="2" key="1">
    <citation type="submission" date="2020-06" db="EMBL/GenBank/DDBJ databases">
        <title>Characterization of fructooligosaccharide metabolism and fructooligosaccharide-degrading enzymes in human commensal butyrate producers.</title>
        <authorList>
            <person name="Tanno H."/>
            <person name="Fujii T."/>
            <person name="Hirano K."/>
            <person name="Maeno S."/>
            <person name="Tonozuka T."/>
            <person name="Sakamoto M."/>
            <person name="Ohkuma M."/>
            <person name="Tochio T."/>
            <person name="Endo A."/>
        </authorList>
    </citation>
    <scope>NUCLEOTIDE SEQUENCE</scope>
    <source>
        <strain evidence="2">JCM 31265</strain>
    </source>
</reference>
<proteinExistence type="predicted"/>
<feature type="domain" description="HTH LytTR-type" evidence="1">
    <location>
        <begin position="135"/>
        <end position="228"/>
    </location>
</feature>
<dbReference type="InterPro" id="IPR007492">
    <property type="entry name" value="LytTR_DNA-bd_dom"/>
</dbReference>
<gene>
    <name evidence="2" type="primary">rgbR</name>
    <name evidence="2" type="ORF">COEU31_07420</name>
</gene>
<dbReference type="AlphaFoldDB" id="A0AAI9K3X5"/>
<evidence type="ECO:0000313" key="2">
    <source>
        <dbReference type="EMBL" id="GFO93696.1"/>
    </source>
</evidence>
<dbReference type="Proteomes" id="UP000660047">
    <property type="component" value="Unassembled WGS sequence"/>
</dbReference>
<protein>
    <submittedName>
        <fullName evidence="2">DNA-binding response regulator</fullName>
    </submittedName>
</protein>
<dbReference type="InterPro" id="IPR046947">
    <property type="entry name" value="LytR-like"/>
</dbReference>
<evidence type="ECO:0000259" key="1">
    <source>
        <dbReference type="PROSITE" id="PS50930"/>
    </source>
</evidence>
<dbReference type="Gene3D" id="3.40.50.2300">
    <property type="match status" value="1"/>
</dbReference>
<dbReference type="Gene3D" id="2.40.50.1020">
    <property type="entry name" value="LytTr DNA-binding domain"/>
    <property type="match status" value="1"/>
</dbReference>
<dbReference type="GO" id="GO:0000156">
    <property type="term" value="F:phosphorelay response regulator activity"/>
    <property type="evidence" value="ECO:0007669"/>
    <property type="project" value="InterPro"/>
</dbReference>
<organism evidence="2 3">
    <name type="scientific">Coprococcus eutactus</name>
    <dbReference type="NCBI Taxonomy" id="33043"/>
    <lineage>
        <taxon>Bacteria</taxon>
        <taxon>Bacillati</taxon>
        <taxon>Bacillota</taxon>
        <taxon>Clostridia</taxon>
        <taxon>Lachnospirales</taxon>
        <taxon>Lachnospiraceae</taxon>
        <taxon>Coprococcus</taxon>
    </lineage>
</organism>
<accession>A0AAI9K3X5</accession>
<dbReference type="PANTHER" id="PTHR37299:SF1">
    <property type="entry name" value="STAGE 0 SPORULATION PROTEIN A HOMOLOG"/>
    <property type="match status" value="1"/>
</dbReference>
<keyword evidence="2" id="KW-0238">DNA-binding</keyword>
<dbReference type="EMBL" id="BLYL01000003">
    <property type="protein sequence ID" value="GFO93696.1"/>
    <property type="molecule type" value="Genomic_DNA"/>
</dbReference>
<dbReference type="RefSeq" id="WP_055223344.1">
    <property type="nucleotide sequence ID" value="NZ_BLYL01000003.1"/>
</dbReference>
<dbReference type="SMART" id="SM00850">
    <property type="entry name" value="LytTR"/>
    <property type="match status" value="1"/>
</dbReference>
<dbReference type="SUPFAM" id="SSF52172">
    <property type="entry name" value="CheY-like"/>
    <property type="match status" value="1"/>
</dbReference>
<dbReference type="GO" id="GO:0003677">
    <property type="term" value="F:DNA binding"/>
    <property type="evidence" value="ECO:0007669"/>
    <property type="project" value="UniProtKB-KW"/>
</dbReference>
<comment type="caution">
    <text evidence="2">The sequence shown here is derived from an EMBL/GenBank/DDBJ whole genome shotgun (WGS) entry which is preliminary data.</text>
</comment>
<sequence>MKISICDTDINTRIQLYGRLNEKYNIDNENVKIVCCQPNDVMFDIEDGKFDSDILITEIVFRNMQYTGVELAKKVNEKAPMCRIIYYTQSVPVDIDIYEADHINCILKGVQDDRLEKCVSRVLRQDVRRSDRRMIRIKFDRTVNMLDCSSIRFIRIENRVTKFYTNDGVLYEYKALSDIQNELPSNFVRCHNAVIVNTDYIESYNHSTIIMTTGETLKIGRRYIGVLD</sequence>
<dbReference type="PROSITE" id="PS50930">
    <property type="entry name" value="HTH_LYTTR"/>
    <property type="match status" value="1"/>
</dbReference>
<dbReference type="Pfam" id="PF04397">
    <property type="entry name" value="LytTR"/>
    <property type="match status" value="1"/>
</dbReference>